<evidence type="ECO:0000256" key="3">
    <source>
        <dbReference type="ARBA" id="ARBA00023134"/>
    </source>
</evidence>
<keyword evidence="3" id="KW-0342">GTP-binding</keyword>
<dbReference type="InterPro" id="IPR003607">
    <property type="entry name" value="HD/PDEase_dom"/>
</dbReference>
<evidence type="ECO:0000313" key="12">
    <source>
        <dbReference type="Proteomes" id="UP000254343"/>
    </source>
</evidence>
<sequence>MDKGPGVDPGLFVFMVFCFDPVQDFRAGFLAVGTRDGDILIQEIIPNPDRVVFKMSAGRRSAGQMQASANTAEAAAAPKRPARARPKMMRQYDLVDRVRAYNPHADEDLLNRAYVYAMKAHGEQKRASGDPYFSHPLEVAAILTDLKLDDATIVAALLHDTIEDTESTRVEIDQLFGTEIGALVEGLTKLKRLELVSREAKQAENLRKLLLAISNDVRVLLVKLADRLHNMRTMEFMPPASRQRIAEETLDIYAPLAARMGMQEMREELEDLSFQVLDPDARAVVTQRLDALTELNRNLIGEIEAQLSASLEAHGLEAVVKGRRKQPFSIWVKMERKSVNFEQLSDIFGFRVILRTPEECYRALGVVHTTWPVVPGRFKDYISTPKQNDYRSIHTTVIGPGNQRVELQIRTEEMDRVNEYGIAAHSFYKEGVDSPTEMLKRESNAFAWLRHTIEMLAESANPEEFLEHTKMELFHDQVFCFTPKGKLIALPRHANVIDFAYAVHTDVGNSAVGCKINGQFSPLSSELHNGDEVVVLTSRAQSAPPSAWEALAVTGKAKAAIRRATRAAVRDQYAGLGRRIVERLFARAKIIYADDKLKGALPRLARPSIEEVMAAVGRGEMKAADVARAMYPDYKEEARLSGIKGAAAKSKTSEATTTSTAIPIHGINSDLPIKFAPNGGAVPGDRIVGIVTPGEGITIYPIQAPALKDFEEEPERWVDVRWDIEESATRRFPARLHVQNVNEPGSLAQIAGVIAEHDGNIDNIGMSRRSPDFTDLIIDLEVYDLKHLNGIINQLRAKAVVASVERVNG</sequence>
<dbReference type="Pfam" id="PF13328">
    <property type="entry name" value="HD_4"/>
    <property type="match status" value="1"/>
</dbReference>
<dbReference type="Gene3D" id="3.10.20.30">
    <property type="match status" value="1"/>
</dbReference>
<dbReference type="SUPFAM" id="SSF55021">
    <property type="entry name" value="ACT-like"/>
    <property type="match status" value="1"/>
</dbReference>
<dbReference type="PROSITE" id="PS51831">
    <property type="entry name" value="HD"/>
    <property type="match status" value="1"/>
</dbReference>
<gene>
    <name evidence="11" type="primary">rsh</name>
    <name evidence="11" type="ORF">NCTC12722_01919</name>
</gene>
<organism evidence="11 12">
    <name type="scientific">Afipia felis</name>
    <name type="common">Cat scratch disease bacillus</name>
    <dbReference type="NCBI Taxonomy" id="1035"/>
    <lineage>
        <taxon>Bacteria</taxon>
        <taxon>Pseudomonadati</taxon>
        <taxon>Pseudomonadota</taxon>
        <taxon>Alphaproteobacteria</taxon>
        <taxon>Hyphomicrobiales</taxon>
        <taxon>Nitrobacteraceae</taxon>
        <taxon>Afipia</taxon>
    </lineage>
</organism>
<dbReference type="GO" id="GO:0015969">
    <property type="term" value="P:guanosine tetraphosphate metabolic process"/>
    <property type="evidence" value="ECO:0007669"/>
    <property type="project" value="InterPro"/>
</dbReference>
<dbReference type="AlphaFoldDB" id="A0A380W6Y8"/>
<dbReference type="SUPFAM" id="SSF81271">
    <property type="entry name" value="TGS-like"/>
    <property type="match status" value="1"/>
</dbReference>
<evidence type="ECO:0000259" key="9">
    <source>
        <dbReference type="PROSITE" id="PS51831"/>
    </source>
</evidence>
<dbReference type="CDD" id="cd04876">
    <property type="entry name" value="ACT_RelA-SpoT"/>
    <property type="match status" value="1"/>
</dbReference>
<dbReference type="GO" id="GO:0008728">
    <property type="term" value="F:GTP diphosphokinase activity"/>
    <property type="evidence" value="ECO:0007669"/>
    <property type="project" value="UniProtKB-EC"/>
</dbReference>
<feature type="domain" description="HD" evidence="9">
    <location>
        <begin position="132"/>
        <end position="231"/>
    </location>
</feature>
<dbReference type="InterPro" id="IPR045600">
    <property type="entry name" value="RelA/SpoT_AH_RIS"/>
</dbReference>
<evidence type="ECO:0000259" key="10">
    <source>
        <dbReference type="PROSITE" id="PS51880"/>
    </source>
</evidence>
<keyword evidence="3" id="KW-0547">Nucleotide-binding</keyword>
<dbReference type="GO" id="GO:0042594">
    <property type="term" value="P:response to starvation"/>
    <property type="evidence" value="ECO:0007669"/>
    <property type="project" value="TreeGrafter"/>
</dbReference>
<evidence type="ECO:0000256" key="5">
    <source>
        <dbReference type="ARBA" id="ARBA00032407"/>
    </source>
</evidence>
<evidence type="ECO:0000313" key="11">
    <source>
        <dbReference type="EMBL" id="SUU84720.1"/>
    </source>
</evidence>
<accession>A0A380W6Y8</accession>
<dbReference type="InterPro" id="IPR006674">
    <property type="entry name" value="HD_domain"/>
</dbReference>
<dbReference type="SMART" id="SM00954">
    <property type="entry name" value="RelA_SpoT"/>
    <property type="match status" value="1"/>
</dbReference>
<dbReference type="CDD" id="cd01668">
    <property type="entry name" value="TGS_RSH"/>
    <property type="match status" value="1"/>
</dbReference>
<dbReference type="InterPro" id="IPR004095">
    <property type="entry name" value="TGS"/>
</dbReference>
<dbReference type="Gene3D" id="3.30.460.10">
    <property type="entry name" value="Beta Polymerase, domain 2"/>
    <property type="match status" value="1"/>
</dbReference>
<dbReference type="GO" id="GO:0005886">
    <property type="term" value="C:plasma membrane"/>
    <property type="evidence" value="ECO:0007669"/>
    <property type="project" value="TreeGrafter"/>
</dbReference>
<dbReference type="Proteomes" id="UP000254343">
    <property type="component" value="Unassembled WGS sequence"/>
</dbReference>
<comment type="catalytic activity">
    <reaction evidence="6">
        <text>GTP + ATP = guanosine 3'-diphosphate 5'-triphosphate + AMP</text>
        <dbReference type="Rhea" id="RHEA:22088"/>
        <dbReference type="ChEBI" id="CHEBI:30616"/>
        <dbReference type="ChEBI" id="CHEBI:37565"/>
        <dbReference type="ChEBI" id="CHEBI:142410"/>
        <dbReference type="ChEBI" id="CHEBI:456215"/>
        <dbReference type="EC" id="2.7.6.5"/>
    </reaction>
</comment>
<dbReference type="Pfam" id="PF13291">
    <property type="entry name" value="ACT_4"/>
    <property type="match status" value="1"/>
</dbReference>
<dbReference type="InterPro" id="IPR043519">
    <property type="entry name" value="NT_sf"/>
</dbReference>
<dbReference type="Pfam" id="PF19296">
    <property type="entry name" value="RelA_AH_RIS"/>
    <property type="match status" value="1"/>
</dbReference>
<comment type="function">
    <text evidence="7">In eubacteria ppGpp (guanosine 3'-diphosphate 5'-diphosphate) is a mediator of the stringent response that coordinates a variety of cellular activities in response to changes in nutritional abundance.</text>
</comment>
<dbReference type="FunFam" id="1.10.3210.10:FF:000001">
    <property type="entry name" value="GTP pyrophosphokinase RelA"/>
    <property type="match status" value="1"/>
</dbReference>
<keyword evidence="11" id="KW-0418">Kinase</keyword>
<dbReference type="PANTHER" id="PTHR21262">
    <property type="entry name" value="GUANOSINE-3',5'-BIS DIPHOSPHATE 3'-PYROPHOSPHOHYDROLASE"/>
    <property type="match status" value="1"/>
</dbReference>
<dbReference type="Gene3D" id="3.30.70.260">
    <property type="match status" value="1"/>
</dbReference>
<evidence type="ECO:0000256" key="4">
    <source>
        <dbReference type="ARBA" id="ARBA00029754"/>
    </source>
</evidence>
<evidence type="ECO:0000256" key="6">
    <source>
        <dbReference type="ARBA" id="ARBA00048244"/>
    </source>
</evidence>
<reference evidence="11 12" key="1">
    <citation type="submission" date="2018-06" db="EMBL/GenBank/DDBJ databases">
        <authorList>
            <consortium name="Pathogen Informatics"/>
            <person name="Doyle S."/>
        </authorList>
    </citation>
    <scope>NUCLEOTIDE SEQUENCE [LARGE SCALE GENOMIC DNA]</scope>
    <source>
        <strain evidence="11 12">NCTC12722</strain>
    </source>
</reference>
<evidence type="ECO:0000256" key="1">
    <source>
        <dbReference type="ARBA" id="ARBA00013251"/>
    </source>
</evidence>
<dbReference type="InterPro" id="IPR012676">
    <property type="entry name" value="TGS-like"/>
</dbReference>
<dbReference type="EC" id="2.7.6.5" evidence="1"/>
<dbReference type="GO" id="GO:0005525">
    <property type="term" value="F:GTP binding"/>
    <property type="evidence" value="ECO:0007669"/>
    <property type="project" value="UniProtKB-KW"/>
</dbReference>
<feature type="domain" description="TGS" evidence="10">
    <location>
        <begin position="476"/>
        <end position="537"/>
    </location>
</feature>
<dbReference type="InterPro" id="IPR045865">
    <property type="entry name" value="ACT-like_dom_sf"/>
</dbReference>
<dbReference type="GO" id="GO:0008893">
    <property type="term" value="F:guanosine-3',5'-bis(diphosphate) 3'-diphosphatase activity"/>
    <property type="evidence" value="ECO:0007669"/>
    <property type="project" value="TreeGrafter"/>
</dbReference>
<dbReference type="SUPFAM" id="SSF81301">
    <property type="entry name" value="Nucleotidyltransferase"/>
    <property type="match status" value="1"/>
</dbReference>
<dbReference type="GO" id="GO:0015949">
    <property type="term" value="P:nucleobase-containing small molecule interconversion"/>
    <property type="evidence" value="ECO:0007669"/>
    <property type="project" value="UniProtKB-ARBA"/>
</dbReference>
<dbReference type="GO" id="GO:0016301">
    <property type="term" value="F:kinase activity"/>
    <property type="evidence" value="ECO:0007669"/>
    <property type="project" value="UniProtKB-KW"/>
</dbReference>
<dbReference type="Pfam" id="PF02824">
    <property type="entry name" value="TGS"/>
    <property type="match status" value="1"/>
</dbReference>
<dbReference type="InterPro" id="IPR012675">
    <property type="entry name" value="Beta-grasp_dom_sf"/>
</dbReference>
<comment type="similarity">
    <text evidence="7">Belongs to the relA/spoT family.</text>
</comment>
<feature type="domain" description="ACT" evidence="8">
    <location>
        <begin position="735"/>
        <end position="809"/>
    </location>
</feature>
<dbReference type="PROSITE" id="PS51880">
    <property type="entry name" value="TGS"/>
    <property type="match status" value="1"/>
</dbReference>
<dbReference type="Pfam" id="PF04607">
    <property type="entry name" value="RelA_SpoT"/>
    <property type="match status" value="1"/>
</dbReference>
<proteinExistence type="inferred from homology"/>
<dbReference type="CDD" id="cd05399">
    <property type="entry name" value="NT_Rel-Spo_like"/>
    <property type="match status" value="1"/>
</dbReference>
<keyword evidence="11" id="KW-0808">Transferase</keyword>
<dbReference type="CDD" id="cd00077">
    <property type="entry name" value="HDc"/>
    <property type="match status" value="1"/>
</dbReference>
<dbReference type="Gene3D" id="1.10.3210.10">
    <property type="entry name" value="Hypothetical protein af1432"/>
    <property type="match status" value="1"/>
</dbReference>
<evidence type="ECO:0000259" key="8">
    <source>
        <dbReference type="PROSITE" id="PS51671"/>
    </source>
</evidence>
<evidence type="ECO:0000256" key="7">
    <source>
        <dbReference type="RuleBase" id="RU003847"/>
    </source>
</evidence>
<dbReference type="PANTHER" id="PTHR21262:SF36">
    <property type="entry name" value="BIFUNCTIONAL (P)PPGPP SYNTHASE_HYDROLASE SPOT"/>
    <property type="match status" value="1"/>
</dbReference>
<dbReference type="FunFam" id="3.10.20.30:FF:000002">
    <property type="entry name" value="GTP pyrophosphokinase (RelA/SpoT)"/>
    <property type="match status" value="1"/>
</dbReference>
<dbReference type="InterPro" id="IPR002912">
    <property type="entry name" value="ACT_dom"/>
</dbReference>
<dbReference type="FunFam" id="3.30.460.10:FF:000001">
    <property type="entry name" value="GTP pyrophosphokinase RelA"/>
    <property type="match status" value="1"/>
</dbReference>
<dbReference type="SUPFAM" id="SSF109604">
    <property type="entry name" value="HD-domain/PDEase-like"/>
    <property type="match status" value="1"/>
</dbReference>
<dbReference type="SMART" id="SM00471">
    <property type="entry name" value="HDc"/>
    <property type="match status" value="1"/>
</dbReference>
<dbReference type="InterPro" id="IPR004811">
    <property type="entry name" value="RelA/Spo_fam"/>
</dbReference>
<protein>
    <recommendedName>
        <fullName evidence="2">GTP pyrophosphokinase rsh</fullName>
        <ecNumber evidence="1">2.7.6.5</ecNumber>
    </recommendedName>
    <alternativeName>
        <fullName evidence="5">(p)ppGpp synthase</fullName>
    </alternativeName>
    <alternativeName>
        <fullName evidence="4">ATP:GTP 3'-pyrophosphotransferase</fullName>
    </alternativeName>
</protein>
<dbReference type="InterPro" id="IPR033655">
    <property type="entry name" value="TGS_RelA/SpoT"/>
</dbReference>
<dbReference type="NCBIfam" id="TIGR00691">
    <property type="entry name" value="spoT_relA"/>
    <property type="match status" value="1"/>
</dbReference>
<dbReference type="EMBL" id="UIGB01000001">
    <property type="protein sequence ID" value="SUU84720.1"/>
    <property type="molecule type" value="Genomic_DNA"/>
</dbReference>
<evidence type="ECO:0000256" key="2">
    <source>
        <dbReference type="ARBA" id="ARBA00014315"/>
    </source>
</evidence>
<dbReference type="PROSITE" id="PS51671">
    <property type="entry name" value="ACT"/>
    <property type="match status" value="1"/>
</dbReference>
<dbReference type="InterPro" id="IPR007685">
    <property type="entry name" value="RelA_SpoT"/>
</dbReference>
<name>A0A380W6Y8_AFIFE</name>